<feature type="compositionally biased region" description="Polar residues" evidence="4">
    <location>
        <begin position="28"/>
        <end position="39"/>
    </location>
</feature>
<dbReference type="EMBL" id="MLJW01000305">
    <property type="protein sequence ID" value="OIQ90070.1"/>
    <property type="molecule type" value="Genomic_DNA"/>
</dbReference>
<dbReference type="PROSITE" id="PS50932">
    <property type="entry name" value="HTH_LACI_2"/>
    <property type="match status" value="1"/>
</dbReference>
<dbReference type="SUPFAM" id="SSF47413">
    <property type="entry name" value="lambda repressor-like DNA-binding domains"/>
    <property type="match status" value="1"/>
</dbReference>
<dbReference type="Gene3D" id="1.10.260.40">
    <property type="entry name" value="lambda repressor-like DNA-binding domains"/>
    <property type="match status" value="1"/>
</dbReference>
<organism evidence="6">
    <name type="scientific">mine drainage metagenome</name>
    <dbReference type="NCBI Taxonomy" id="410659"/>
    <lineage>
        <taxon>unclassified sequences</taxon>
        <taxon>metagenomes</taxon>
        <taxon>ecological metagenomes</taxon>
    </lineage>
</organism>
<dbReference type="PANTHER" id="PTHR30146:SF109">
    <property type="entry name" value="HTH-TYPE TRANSCRIPTIONAL REGULATOR GALS"/>
    <property type="match status" value="1"/>
</dbReference>
<sequence>MSRPLDAISCHAQSDTPIAPAAGDHSSSESTANPRPSNTEPRDGLRPVARVTLKDVARAACVHYTTVSLSLRHSPKIARATRERVCRTARELGYVPDEVSAALTACRLPCRVPIAPRRLAYLSSAATAADFFERTYNRDFFNGSRDCAWNHGYECDLVLLKDLPAREPDLSEFLREHSYQGVILGALDPLTPLPSFDWRRHRVVRIDSGSADIPVRSICNDQIFAIQIACRQLRRLGYRRVGMAIGREDEIALEGRYTGGFFSAMSDVSSGDRIPPLYFPFGARSPEAIPLLKQWVLQHRLEAVMCNWFTIDDMLGQCGFRIPNDIACACLNLDPLRSIDTGVTQNHRIVGERAAEELLIELKCAPPAPASSPAGIFIRGAWHDGHTAPGVAV</sequence>
<evidence type="ECO:0000259" key="5">
    <source>
        <dbReference type="PROSITE" id="PS50932"/>
    </source>
</evidence>
<evidence type="ECO:0000256" key="4">
    <source>
        <dbReference type="SAM" id="MobiDB-lite"/>
    </source>
</evidence>
<feature type="domain" description="HTH lacI-type" evidence="5">
    <location>
        <begin position="51"/>
        <end position="105"/>
    </location>
</feature>
<dbReference type="Pfam" id="PF00356">
    <property type="entry name" value="LacI"/>
    <property type="match status" value="1"/>
</dbReference>
<dbReference type="AlphaFoldDB" id="A0A1J5R282"/>
<evidence type="ECO:0000256" key="3">
    <source>
        <dbReference type="ARBA" id="ARBA00023163"/>
    </source>
</evidence>
<dbReference type="Gene3D" id="3.40.50.2300">
    <property type="match status" value="2"/>
</dbReference>
<protein>
    <submittedName>
        <fullName evidence="6">HTH-type transcriptional repressor PurR</fullName>
    </submittedName>
</protein>
<dbReference type="GO" id="GO:0000976">
    <property type="term" value="F:transcription cis-regulatory region binding"/>
    <property type="evidence" value="ECO:0007669"/>
    <property type="project" value="TreeGrafter"/>
</dbReference>
<dbReference type="GO" id="GO:0003700">
    <property type="term" value="F:DNA-binding transcription factor activity"/>
    <property type="evidence" value="ECO:0007669"/>
    <property type="project" value="TreeGrafter"/>
</dbReference>
<gene>
    <name evidence="6" type="primary">purR_2</name>
    <name evidence="6" type="ORF">GALL_280250</name>
</gene>
<evidence type="ECO:0000313" key="6">
    <source>
        <dbReference type="EMBL" id="OIQ90070.1"/>
    </source>
</evidence>
<dbReference type="CDD" id="cd01392">
    <property type="entry name" value="HTH_LacI"/>
    <property type="match status" value="1"/>
</dbReference>
<dbReference type="SUPFAM" id="SSF53822">
    <property type="entry name" value="Periplasmic binding protein-like I"/>
    <property type="match status" value="1"/>
</dbReference>
<proteinExistence type="predicted"/>
<keyword evidence="2" id="KW-0238">DNA-binding</keyword>
<accession>A0A1J5R282</accession>
<dbReference type="PANTHER" id="PTHR30146">
    <property type="entry name" value="LACI-RELATED TRANSCRIPTIONAL REPRESSOR"/>
    <property type="match status" value="1"/>
</dbReference>
<name>A0A1J5R282_9ZZZZ</name>
<keyword evidence="1" id="KW-0805">Transcription regulation</keyword>
<evidence type="ECO:0000256" key="1">
    <source>
        <dbReference type="ARBA" id="ARBA00023015"/>
    </source>
</evidence>
<dbReference type="InterPro" id="IPR000843">
    <property type="entry name" value="HTH_LacI"/>
</dbReference>
<dbReference type="InterPro" id="IPR010982">
    <property type="entry name" value="Lambda_DNA-bd_dom_sf"/>
</dbReference>
<evidence type="ECO:0000256" key="2">
    <source>
        <dbReference type="ARBA" id="ARBA00023125"/>
    </source>
</evidence>
<keyword evidence="3" id="KW-0804">Transcription</keyword>
<dbReference type="SMART" id="SM00354">
    <property type="entry name" value="HTH_LACI"/>
    <property type="match status" value="1"/>
</dbReference>
<reference evidence="6" key="1">
    <citation type="submission" date="2016-10" db="EMBL/GenBank/DDBJ databases">
        <title>Sequence of Gallionella enrichment culture.</title>
        <authorList>
            <person name="Poehlein A."/>
            <person name="Muehling M."/>
            <person name="Daniel R."/>
        </authorList>
    </citation>
    <scope>NUCLEOTIDE SEQUENCE</scope>
</reference>
<feature type="region of interest" description="Disordered" evidence="4">
    <location>
        <begin position="1"/>
        <end position="46"/>
    </location>
</feature>
<dbReference type="InterPro" id="IPR028082">
    <property type="entry name" value="Peripla_BP_I"/>
</dbReference>
<comment type="caution">
    <text evidence="6">The sequence shown here is derived from an EMBL/GenBank/DDBJ whole genome shotgun (WGS) entry which is preliminary data.</text>
</comment>